<evidence type="ECO:0000313" key="2">
    <source>
        <dbReference type="EMBL" id="MPY55685.1"/>
    </source>
</evidence>
<evidence type="ECO:0000313" key="3">
    <source>
        <dbReference type="Proteomes" id="UP000400924"/>
    </source>
</evidence>
<dbReference type="PROSITE" id="PS50042">
    <property type="entry name" value="CNMP_BINDING_3"/>
    <property type="match status" value="1"/>
</dbReference>
<reference evidence="2 3" key="1">
    <citation type="submission" date="2019-07" db="EMBL/GenBank/DDBJ databases">
        <title>New species of Amycolatopsis and Streptomyces.</title>
        <authorList>
            <person name="Duangmal K."/>
            <person name="Teo W.F.A."/>
            <person name="Lipun K."/>
        </authorList>
    </citation>
    <scope>NUCLEOTIDE SEQUENCE [LARGE SCALE GENOMIC DNA]</scope>
    <source>
        <strain evidence="2 3">NBRC 106415</strain>
    </source>
</reference>
<dbReference type="AlphaFoldDB" id="A0A5N8XAY6"/>
<proteinExistence type="predicted"/>
<dbReference type="OrthoDB" id="5732163at2"/>
<dbReference type="SUPFAM" id="SSF54427">
    <property type="entry name" value="NTF2-like"/>
    <property type="match status" value="1"/>
</dbReference>
<organism evidence="2 3">
    <name type="scientific">Streptomyces spongiae</name>
    <dbReference type="NCBI Taxonomy" id="565072"/>
    <lineage>
        <taxon>Bacteria</taxon>
        <taxon>Bacillati</taxon>
        <taxon>Actinomycetota</taxon>
        <taxon>Actinomycetes</taxon>
        <taxon>Kitasatosporales</taxon>
        <taxon>Streptomycetaceae</taxon>
        <taxon>Streptomyces</taxon>
    </lineage>
</organism>
<dbReference type="RefSeq" id="WP_152769168.1">
    <property type="nucleotide sequence ID" value="NZ_VJZC01000001.1"/>
</dbReference>
<gene>
    <name evidence="2" type="ORF">FNH08_00305</name>
</gene>
<dbReference type="EMBL" id="VJZC01000001">
    <property type="protein sequence ID" value="MPY55685.1"/>
    <property type="molecule type" value="Genomic_DNA"/>
</dbReference>
<dbReference type="InterPro" id="IPR000595">
    <property type="entry name" value="cNMP-bd_dom"/>
</dbReference>
<keyword evidence="3" id="KW-1185">Reference proteome</keyword>
<dbReference type="InterPro" id="IPR032710">
    <property type="entry name" value="NTF2-like_dom_sf"/>
</dbReference>
<dbReference type="InterPro" id="IPR037401">
    <property type="entry name" value="SnoaL-like"/>
</dbReference>
<protein>
    <submittedName>
        <fullName evidence="2">Nuclear transport factor 2 family protein</fullName>
    </submittedName>
</protein>
<dbReference type="Gene3D" id="3.10.450.50">
    <property type="match status" value="1"/>
</dbReference>
<name>A0A5N8XAY6_9ACTN</name>
<feature type="domain" description="Cyclic nucleotide-binding" evidence="1">
    <location>
        <begin position="46"/>
        <end position="94"/>
    </location>
</feature>
<dbReference type="Proteomes" id="UP000400924">
    <property type="component" value="Unassembled WGS sequence"/>
</dbReference>
<sequence length="145" mass="15795">MGGMLDPKSVMEAYVRDINAKDLEAVLALFDDSVTVPGFVRQLFSGNTGKDVLRRYIGETVIAQNGRLETVRIAVSADGWAFGELALSSDMVRTFGQERITGIDQLQVRDGKIIAFKFLPDILDDQTRAYYVNMGVLGAASEASG</sequence>
<comment type="caution">
    <text evidence="2">The sequence shown here is derived from an EMBL/GenBank/DDBJ whole genome shotgun (WGS) entry which is preliminary data.</text>
</comment>
<dbReference type="Pfam" id="PF12680">
    <property type="entry name" value="SnoaL_2"/>
    <property type="match status" value="1"/>
</dbReference>
<accession>A0A5N8XAY6</accession>
<evidence type="ECO:0000259" key="1">
    <source>
        <dbReference type="PROSITE" id="PS50042"/>
    </source>
</evidence>